<dbReference type="GO" id="GO:0008270">
    <property type="term" value="F:zinc ion binding"/>
    <property type="evidence" value="ECO:0007669"/>
    <property type="project" value="InterPro"/>
</dbReference>
<keyword evidence="9" id="KW-1185">Reference proteome</keyword>
<comment type="subcellular location">
    <subcellularLocation>
        <location evidence="1">Nucleus</location>
    </subcellularLocation>
</comment>
<feature type="region of interest" description="Disordered" evidence="6">
    <location>
        <begin position="142"/>
        <end position="167"/>
    </location>
</feature>
<dbReference type="PRINTS" id="PR00755">
    <property type="entry name" value="AFLATOXINBRP"/>
</dbReference>
<reference evidence="8 9" key="1">
    <citation type="submission" date="2018-11" db="EMBL/GenBank/DDBJ databases">
        <title>Genome sequence of Apiotrichum porosum DSM 27194.</title>
        <authorList>
            <person name="Aliyu H."/>
            <person name="Gorte O."/>
            <person name="Ochsenreither K."/>
        </authorList>
    </citation>
    <scope>NUCLEOTIDE SEQUENCE [LARGE SCALE GENOMIC DNA]</scope>
    <source>
        <strain evidence="8 9">DSM 27194</strain>
    </source>
</reference>
<keyword evidence="2" id="KW-0479">Metal-binding</keyword>
<accession>A0A427XUN7</accession>
<evidence type="ECO:0000259" key="7">
    <source>
        <dbReference type="PROSITE" id="PS50048"/>
    </source>
</evidence>
<dbReference type="Gene3D" id="4.10.240.10">
    <property type="entry name" value="Zn(2)-C6 fungal-type DNA-binding domain"/>
    <property type="match status" value="2"/>
</dbReference>
<dbReference type="RefSeq" id="XP_028476898.1">
    <property type="nucleotide sequence ID" value="XM_028623005.1"/>
</dbReference>
<keyword evidence="5" id="KW-0539">Nucleus</keyword>
<evidence type="ECO:0000256" key="1">
    <source>
        <dbReference type="ARBA" id="ARBA00004123"/>
    </source>
</evidence>
<keyword evidence="3" id="KW-0805">Transcription regulation</keyword>
<dbReference type="OrthoDB" id="2123952at2759"/>
<evidence type="ECO:0000313" key="9">
    <source>
        <dbReference type="Proteomes" id="UP000279236"/>
    </source>
</evidence>
<dbReference type="PANTHER" id="PTHR47338:SF7">
    <property type="entry name" value="ZN(II)2CYS6 TRANSCRIPTION FACTOR (EUROFUNG)"/>
    <property type="match status" value="1"/>
</dbReference>
<proteinExistence type="predicted"/>
<dbReference type="Pfam" id="PF00172">
    <property type="entry name" value="Zn_clus"/>
    <property type="match status" value="2"/>
</dbReference>
<dbReference type="Pfam" id="PF04082">
    <property type="entry name" value="Fungal_trans"/>
    <property type="match status" value="1"/>
</dbReference>
<feature type="compositionally biased region" description="Low complexity" evidence="6">
    <location>
        <begin position="1"/>
        <end position="22"/>
    </location>
</feature>
<dbReference type="CDD" id="cd00067">
    <property type="entry name" value="GAL4"/>
    <property type="match status" value="2"/>
</dbReference>
<dbReference type="SUPFAM" id="SSF57701">
    <property type="entry name" value="Zn2/Cys6 DNA-binding domain"/>
    <property type="match status" value="2"/>
</dbReference>
<evidence type="ECO:0000256" key="4">
    <source>
        <dbReference type="ARBA" id="ARBA00023163"/>
    </source>
</evidence>
<feature type="domain" description="Zn(2)-C6 fungal-type" evidence="7">
    <location>
        <begin position="33"/>
        <end position="63"/>
    </location>
</feature>
<gene>
    <name evidence="8" type="ORF">EHS24_007660</name>
</gene>
<name>A0A427XUN7_9TREE</name>
<comment type="caution">
    <text evidence="8">The sequence shown here is derived from an EMBL/GenBank/DDBJ whole genome shotgun (WGS) entry which is preliminary data.</text>
</comment>
<feature type="compositionally biased region" description="Polar residues" evidence="6">
    <location>
        <begin position="142"/>
        <end position="153"/>
    </location>
</feature>
<keyword evidence="4" id="KW-0804">Transcription</keyword>
<dbReference type="GO" id="GO:0005634">
    <property type="term" value="C:nucleus"/>
    <property type="evidence" value="ECO:0007669"/>
    <property type="project" value="UniProtKB-SubCell"/>
</dbReference>
<feature type="domain" description="Zn(2)-C6 fungal-type" evidence="7">
    <location>
        <begin position="103"/>
        <end position="133"/>
    </location>
</feature>
<dbReference type="PROSITE" id="PS50048">
    <property type="entry name" value="ZN2_CY6_FUNGAL_2"/>
    <property type="match status" value="2"/>
</dbReference>
<evidence type="ECO:0000256" key="5">
    <source>
        <dbReference type="ARBA" id="ARBA00023242"/>
    </source>
</evidence>
<dbReference type="GO" id="GO:0003677">
    <property type="term" value="F:DNA binding"/>
    <property type="evidence" value="ECO:0007669"/>
    <property type="project" value="InterPro"/>
</dbReference>
<organism evidence="8 9">
    <name type="scientific">Apiotrichum porosum</name>
    <dbReference type="NCBI Taxonomy" id="105984"/>
    <lineage>
        <taxon>Eukaryota</taxon>
        <taxon>Fungi</taxon>
        <taxon>Dikarya</taxon>
        <taxon>Basidiomycota</taxon>
        <taxon>Agaricomycotina</taxon>
        <taxon>Tremellomycetes</taxon>
        <taxon>Trichosporonales</taxon>
        <taxon>Trichosporonaceae</taxon>
        <taxon>Apiotrichum</taxon>
    </lineage>
</organism>
<protein>
    <recommendedName>
        <fullName evidence="7">Zn(2)-C6 fungal-type domain-containing protein</fullName>
    </recommendedName>
</protein>
<dbReference type="GeneID" id="39592203"/>
<dbReference type="AlphaFoldDB" id="A0A427XUN7"/>
<dbReference type="Proteomes" id="UP000279236">
    <property type="component" value="Unassembled WGS sequence"/>
</dbReference>
<sequence>MTPKTASESSATPTGAASSTAARRVKGKRTRTGCLTCRARKVKCDEAPGTCGNCERVLLACRWPQVRNVLDDRATASSAAVKLEVPDGQASSIGPIRRNRQAACSACRIARCRCSQERPSCARCVEHGTSCEYTADRAQSHQQSGLTPSSAEASPTDEHDRYGNSLHGIPRATLDRHIDAFFTYVYPVQANAVVHRSTLMRDIADKKAAAKLVYAICAAANRFVESGVTPSSAPTTVPTIKGTPMANGWADKAKASLLSEDATPDSVAAALILAKHDIFAGRFSQAFILGGTATRMALQLKLHHEVEPDNPMSRTERETRRRLMWGCYSLDRMMSTGVPEYLATPAQHLKIRIPCDDQQYLFGIATNTPIPRIESEHPDEADPAQWEGVGIFGLHVRLYGIRTMILRVSRNRDPSDLPAWDPSSLFVAAERKLSAWKASLSPQFQFNADTIYARKSQNELSGLVMLHVWYHQNLAELTRLAMPGFNESLEPVVAATAPPGWIDATREMCVQSARSVAQTLKFVASLVDMDTVVFADSALPICVYECVRVRLQYAFLLPPAPQAAELAELSADTEVLFMFLDHMSLYLGNARWLLKETRRMLRRHGLDGGAHSDTSGAASPGGQDPWSRRVRGLRENGPRRPQLPHAYIQQEHAALNHQLGLPGLNGVPNGIQNGNNMGIPHQSGSGPGMLPSPQAPIMYQEPQSYSGWSNTPSMSGPDEVVAFLNQYSQSTGGSSGFVGTGSWGDWVAFGFDATLDGSQSLPV</sequence>
<evidence type="ECO:0000256" key="6">
    <source>
        <dbReference type="SAM" id="MobiDB-lite"/>
    </source>
</evidence>
<evidence type="ECO:0000313" key="8">
    <source>
        <dbReference type="EMBL" id="RSH82666.1"/>
    </source>
</evidence>
<dbReference type="CDD" id="cd12148">
    <property type="entry name" value="fungal_TF_MHR"/>
    <property type="match status" value="1"/>
</dbReference>
<feature type="region of interest" description="Disordered" evidence="6">
    <location>
        <begin position="605"/>
        <end position="641"/>
    </location>
</feature>
<dbReference type="STRING" id="105984.A0A427XUN7"/>
<dbReference type="PROSITE" id="PS00463">
    <property type="entry name" value="ZN2_CY6_FUNGAL_1"/>
    <property type="match status" value="2"/>
</dbReference>
<dbReference type="InterPro" id="IPR036864">
    <property type="entry name" value="Zn2-C6_fun-type_DNA-bd_sf"/>
</dbReference>
<dbReference type="InterPro" id="IPR050815">
    <property type="entry name" value="TF_fung"/>
</dbReference>
<dbReference type="SMART" id="SM00066">
    <property type="entry name" value="GAL4"/>
    <property type="match status" value="2"/>
</dbReference>
<dbReference type="InterPro" id="IPR007219">
    <property type="entry name" value="XnlR_reg_dom"/>
</dbReference>
<dbReference type="SMART" id="SM00906">
    <property type="entry name" value="Fungal_trans"/>
    <property type="match status" value="1"/>
</dbReference>
<evidence type="ECO:0000256" key="2">
    <source>
        <dbReference type="ARBA" id="ARBA00022723"/>
    </source>
</evidence>
<dbReference type="InterPro" id="IPR001138">
    <property type="entry name" value="Zn2Cys6_DnaBD"/>
</dbReference>
<feature type="region of interest" description="Disordered" evidence="6">
    <location>
        <begin position="1"/>
        <end position="24"/>
    </location>
</feature>
<dbReference type="EMBL" id="RSCE01000005">
    <property type="protein sequence ID" value="RSH82666.1"/>
    <property type="molecule type" value="Genomic_DNA"/>
</dbReference>
<dbReference type="GO" id="GO:0006351">
    <property type="term" value="P:DNA-templated transcription"/>
    <property type="evidence" value="ECO:0007669"/>
    <property type="project" value="InterPro"/>
</dbReference>
<dbReference type="GO" id="GO:0000981">
    <property type="term" value="F:DNA-binding transcription factor activity, RNA polymerase II-specific"/>
    <property type="evidence" value="ECO:0007669"/>
    <property type="project" value="InterPro"/>
</dbReference>
<evidence type="ECO:0000256" key="3">
    <source>
        <dbReference type="ARBA" id="ARBA00023015"/>
    </source>
</evidence>
<dbReference type="PANTHER" id="PTHR47338">
    <property type="entry name" value="ZN(II)2CYS6 TRANSCRIPTION FACTOR (EUROFUNG)-RELATED"/>
    <property type="match status" value="1"/>
</dbReference>